<comment type="caution">
    <text evidence="1">The sequence shown here is derived from an EMBL/GenBank/DDBJ whole genome shotgun (WGS) entry which is preliminary data.</text>
</comment>
<name>A0A9X2L2G3_9BACT</name>
<dbReference type="InterPro" id="IPR007332">
    <property type="entry name" value="DUF411"/>
</dbReference>
<dbReference type="EMBL" id="JANDBC010000001">
    <property type="protein sequence ID" value="MCP9291090.1"/>
    <property type="molecule type" value="Genomic_DNA"/>
</dbReference>
<reference evidence="1" key="1">
    <citation type="submission" date="2022-06" db="EMBL/GenBank/DDBJ databases">
        <title>Gracilimonas sp. CAU 1638 isolated from sea sediment.</title>
        <authorList>
            <person name="Kim W."/>
        </authorList>
    </citation>
    <scope>NUCLEOTIDE SEQUENCE</scope>
    <source>
        <strain evidence="1">CAU 1638</strain>
    </source>
</reference>
<keyword evidence="2" id="KW-1185">Reference proteome</keyword>
<dbReference type="RefSeq" id="WP_255133717.1">
    <property type="nucleotide sequence ID" value="NZ_JANDBC010000001.1"/>
</dbReference>
<dbReference type="Proteomes" id="UP001139125">
    <property type="component" value="Unassembled WGS sequence"/>
</dbReference>
<dbReference type="Pfam" id="PF04214">
    <property type="entry name" value="DUF411"/>
    <property type="match status" value="1"/>
</dbReference>
<evidence type="ECO:0000313" key="2">
    <source>
        <dbReference type="Proteomes" id="UP001139125"/>
    </source>
</evidence>
<gene>
    <name evidence="1" type="ORF">NM125_05805</name>
</gene>
<proteinExistence type="predicted"/>
<organism evidence="1 2">
    <name type="scientific">Gracilimonas sediminicola</name>
    <dbReference type="NCBI Taxonomy" id="2952158"/>
    <lineage>
        <taxon>Bacteria</taxon>
        <taxon>Pseudomonadati</taxon>
        <taxon>Balneolota</taxon>
        <taxon>Balneolia</taxon>
        <taxon>Balneolales</taxon>
        <taxon>Balneolaceae</taxon>
        <taxon>Gracilimonas</taxon>
    </lineage>
</organism>
<protein>
    <recommendedName>
        <fullName evidence="3">Metal-binding protein</fullName>
    </recommendedName>
</protein>
<dbReference type="AlphaFoldDB" id="A0A9X2L2G3"/>
<accession>A0A9X2L2G3</accession>
<evidence type="ECO:0000313" key="1">
    <source>
        <dbReference type="EMBL" id="MCP9291090.1"/>
    </source>
</evidence>
<evidence type="ECO:0008006" key="3">
    <source>
        <dbReference type="Google" id="ProtNLM"/>
    </source>
</evidence>
<sequence>MNNAKILVVGLLVTVGVAAFLFWPGNSPQSILSDKTEVVMYKNEGCQCCTKWGDHMEEGEFSVEEVPTPVLMQVKQQNGITRELASCHTAMIGDYVVEGHVPREDVERLLQEKPEDVIGLAVPGMPTGSPGMEMPGRPADNYDVLLLKKDGTTSVYSSH</sequence>